<feature type="signal peptide" evidence="1">
    <location>
        <begin position="1"/>
        <end position="23"/>
    </location>
</feature>
<gene>
    <name evidence="2" type="ORF">VJ786_07650</name>
</gene>
<evidence type="ECO:0000313" key="3">
    <source>
        <dbReference type="Proteomes" id="UP001363035"/>
    </source>
</evidence>
<keyword evidence="3" id="KW-1185">Reference proteome</keyword>
<feature type="chain" id="PRO_5046316788" evidence="1">
    <location>
        <begin position="24"/>
        <end position="452"/>
    </location>
</feature>
<name>A0ABU8I4X2_9SPHI</name>
<organism evidence="2 3">
    <name type="scientific">Sphingobacterium tenebrionis</name>
    <dbReference type="NCBI Taxonomy" id="3111775"/>
    <lineage>
        <taxon>Bacteria</taxon>
        <taxon>Pseudomonadati</taxon>
        <taxon>Bacteroidota</taxon>
        <taxon>Sphingobacteriia</taxon>
        <taxon>Sphingobacteriales</taxon>
        <taxon>Sphingobacteriaceae</taxon>
        <taxon>Sphingobacterium</taxon>
    </lineage>
</organism>
<accession>A0ABU8I4X2</accession>
<dbReference type="EMBL" id="JAYLLN010000014">
    <property type="protein sequence ID" value="MEI5984772.1"/>
    <property type="molecule type" value="Genomic_DNA"/>
</dbReference>
<evidence type="ECO:0000256" key="1">
    <source>
        <dbReference type="SAM" id="SignalP"/>
    </source>
</evidence>
<dbReference type="InterPro" id="IPR025366">
    <property type="entry name" value="DUF4270"/>
</dbReference>
<dbReference type="Proteomes" id="UP001363035">
    <property type="component" value="Unassembled WGS sequence"/>
</dbReference>
<dbReference type="Pfam" id="PF14092">
    <property type="entry name" value="DUF4270"/>
    <property type="match status" value="1"/>
</dbReference>
<dbReference type="RefSeq" id="WP_336557522.1">
    <property type="nucleotide sequence ID" value="NZ_JAYLLN010000014.1"/>
</dbReference>
<keyword evidence="1" id="KW-0732">Signal</keyword>
<comment type="caution">
    <text evidence="2">The sequence shown here is derived from an EMBL/GenBank/DDBJ whole genome shotgun (WGS) entry which is preliminary data.</text>
</comment>
<dbReference type="PROSITE" id="PS51257">
    <property type="entry name" value="PROKAR_LIPOPROTEIN"/>
    <property type="match status" value="1"/>
</dbReference>
<proteinExistence type="predicted"/>
<protein>
    <submittedName>
        <fullName evidence="2">DUF4270 family protein</fullName>
    </submittedName>
</protein>
<reference evidence="2 3" key="1">
    <citation type="submission" date="2024-01" db="EMBL/GenBank/DDBJ databases">
        <title>Sphingobacterium tenebrionis sp. nov., a novel endophyte isolated from tenebrio molitor intestines.</title>
        <authorList>
            <person name="Zhang C."/>
        </authorList>
    </citation>
    <scope>NUCLEOTIDE SEQUENCE [LARGE SCALE GENOMIC DNA]</scope>
    <source>
        <strain evidence="2 3">PU5-4</strain>
    </source>
</reference>
<sequence>MIKNLRFSLFATFSLSAVLFLSGCDKDMAISLKNDNIDNLNVSSVDSLSAVVSTVQMPTIPTAATGTLLVGKVTQPIIGSLTSNTFFRLNPAGITNDFPTTAKFDSLNLVIRPSNNRYAYGDTSKIQKIYVHRLTQALETTTLTPSPTGISFPIYYPGATIFAHQSFNFDANALGSVSFRPHMSKVDTLSVRLSDAIGTEFFQKIKNNDVAFNSASNFQEYFKGLTIRPDAGNTAMVGFKDTLEVRINYSYVGTDGFRKKGVKTLNMADKSVQYNNIVADRTGTEFEALTTTNPLPVAETNGISFIQAGSGVATQISFPALRDFMQQPGIAINKAELEIEIASSHLGYYTAAPQPVLYTTDMGVPTNFLPVPFTNTVQTGTYILGNNTGRPGKYVFNMIQYIRTVNLPDAQNKSLYLSLGNPALFSTGNTSILATQNNQPKVKLNIVYTKFK</sequence>
<evidence type="ECO:0000313" key="2">
    <source>
        <dbReference type="EMBL" id="MEI5984772.1"/>
    </source>
</evidence>